<name>A0A915HW40_ROMCU</name>
<dbReference type="Proteomes" id="UP000887565">
    <property type="component" value="Unplaced"/>
</dbReference>
<protein>
    <submittedName>
        <fullName evidence="2">Uncharacterized protein</fullName>
    </submittedName>
</protein>
<sequence>MCLYPKYDSLLINPPTEFLGLNRRALNTNAAECNMNNETATFFYNVKVDRYNKLLQEKVGIEVEFTDHQNKIFPTYPNALISKEYDFDE</sequence>
<organism evidence="1 2">
    <name type="scientific">Romanomermis culicivorax</name>
    <name type="common">Nematode worm</name>
    <dbReference type="NCBI Taxonomy" id="13658"/>
    <lineage>
        <taxon>Eukaryota</taxon>
        <taxon>Metazoa</taxon>
        <taxon>Ecdysozoa</taxon>
        <taxon>Nematoda</taxon>
        <taxon>Enoplea</taxon>
        <taxon>Dorylaimia</taxon>
        <taxon>Mermithida</taxon>
        <taxon>Mermithoidea</taxon>
        <taxon>Mermithidae</taxon>
        <taxon>Romanomermis</taxon>
    </lineage>
</organism>
<reference evidence="2" key="1">
    <citation type="submission" date="2022-11" db="UniProtKB">
        <authorList>
            <consortium name="WormBaseParasite"/>
        </authorList>
    </citation>
    <scope>IDENTIFICATION</scope>
</reference>
<proteinExistence type="predicted"/>
<dbReference type="AlphaFoldDB" id="A0A915HW40"/>
<keyword evidence="1" id="KW-1185">Reference proteome</keyword>
<evidence type="ECO:0000313" key="1">
    <source>
        <dbReference type="Proteomes" id="UP000887565"/>
    </source>
</evidence>
<evidence type="ECO:0000313" key="2">
    <source>
        <dbReference type="WBParaSite" id="nRc.2.0.1.t06114-RA"/>
    </source>
</evidence>
<dbReference type="WBParaSite" id="nRc.2.0.1.t06114-RA">
    <property type="protein sequence ID" value="nRc.2.0.1.t06114-RA"/>
    <property type="gene ID" value="nRc.2.0.1.g06114"/>
</dbReference>
<accession>A0A915HW40</accession>